<dbReference type="OrthoDB" id="5937621at2"/>
<name>B1ZNI0_OPITP</name>
<dbReference type="RefSeq" id="WP_012373952.1">
    <property type="nucleotide sequence ID" value="NC_010571.1"/>
</dbReference>
<dbReference type="eggNOG" id="COG5368">
    <property type="taxonomic scope" value="Bacteria"/>
</dbReference>
<evidence type="ECO:0000259" key="2">
    <source>
        <dbReference type="PROSITE" id="PS50853"/>
    </source>
</evidence>
<protein>
    <submittedName>
        <fullName evidence="3">Fibronectin type III domain protein</fullName>
    </submittedName>
</protein>
<feature type="chain" id="PRO_5002772541" evidence="1">
    <location>
        <begin position="21"/>
        <end position="733"/>
    </location>
</feature>
<dbReference type="InterPro" id="IPR013783">
    <property type="entry name" value="Ig-like_fold"/>
</dbReference>
<dbReference type="InterPro" id="IPR003961">
    <property type="entry name" value="FN3_dom"/>
</dbReference>
<evidence type="ECO:0000313" key="4">
    <source>
        <dbReference type="Proteomes" id="UP000007013"/>
    </source>
</evidence>
<dbReference type="KEGG" id="ote:Oter_1126"/>
<organism evidence="3 4">
    <name type="scientific">Opitutus terrae (strain DSM 11246 / JCM 15787 / PB90-1)</name>
    <dbReference type="NCBI Taxonomy" id="452637"/>
    <lineage>
        <taxon>Bacteria</taxon>
        <taxon>Pseudomonadati</taxon>
        <taxon>Verrucomicrobiota</taxon>
        <taxon>Opitutia</taxon>
        <taxon>Opitutales</taxon>
        <taxon>Opitutaceae</taxon>
        <taxon>Opitutus</taxon>
    </lineage>
</organism>
<dbReference type="Gene3D" id="2.60.40.10">
    <property type="entry name" value="Immunoglobulins"/>
    <property type="match status" value="1"/>
</dbReference>
<feature type="signal peptide" evidence="1">
    <location>
        <begin position="1"/>
        <end position="20"/>
    </location>
</feature>
<dbReference type="AlphaFoldDB" id="B1ZNI0"/>
<dbReference type="Proteomes" id="UP000007013">
    <property type="component" value="Chromosome"/>
</dbReference>
<accession>B1ZNI0</accession>
<dbReference type="HOGENOM" id="CLU_023287_1_0_0"/>
<dbReference type="EMBL" id="CP001032">
    <property type="protein sequence ID" value="ACB74414.1"/>
    <property type="molecule type" value="Genomic_DNA"/>
</dbReference>
<gene>
    <name evidence="3" type="ordered locus">Oter_1126</name>
</gene>
<keyword evidence="4" id="KW-1185">Reference proteome</keyword>
<dbReference type="STRING" id="452637.Oter_1126"/>
<proteinExistence type="predicted"/>
<keyword evidence="1" id="KW-0732">Signal</keyword>
<evidence type="ECO:0000256" key="1">
    <source>
        <dbReference type="SAM" id="SignalP"/>
    </source>
</evidence>
<dbReference type="PROSITE" id="PS50853">
    <property type="entry name" value="FN3"/>
    <property type="match status" value="1"/>
</dbReference>
<sequence length="733" mass="82799">MKKNHLLLPLLLAFTLSASAQPTRYDRHVIFDNSLADGGYDASKSYLVAPSQLELFHNKFPVEPDHCVSPPNSLRLRWRSAPGGDWRMTLAIPRRYARTFAFEGDAVTFWCYADTEITEANAPRVFLQDLDEHGTPAVALVSGDEKIPAGRWVQVTLPFARFQDPIYHGTEDSKFDYRKLWNIAFMQGLDDDREHVLYLDDVQIRDTTNADSTPPSAPNAVAARGYERHIDVTWQAEDSGDLLAFRVYRADDGTTFKPIGTAQGTRRRFSDFIGEPGRTARYRVTALDVAGNESQPSADAVAGTRAFSDDELVTLVQEACFRYYWETAHPQAGLAPEVLPGDENLLALGGSGFGVMAILVGAERGFVPRAAAAERLRTIVRFLARADRFHGVWPHFLNGDTGKVIPFFGKYDNGGDLVETAFMIQGLLAARQYFDRDDPVETEVRDTITRLWREVEWSWYRKEPNSDVLYWHWSPDHAWHISHPLIGWNEAMIIYLLAIASPTHSVPAEMYYTGWAGTSERHLRYRRGWSRTTQGDHYVNGNTYYGIKLEVGEGNGSDLFFTHFSFMGFDPRGRRDRFTNYFFNNRAIARINHAYCVENPRGFAGYGYDTWGLSAGIASGGGRPLPRDDNGTINVMASLASMPYTPEESMAALKHFYRDLGAKIWGPYGFYDGFNQTENWFEPVYMALNQAPITVMIENHRTGLIWKLFMQNPEIQPALDAIGFTPDTTPDGR</sequence>
<dbReference type="Pfam" id="PF10091">
    <property type="entry name" value="Glycoamylase"/>
    <property type="match status" value="1"/>
</dbReference>
<dbReference type="Gene3D" id="1.50.10.140">
    <property type="match status" value="1"/>
</dbReference>
<dbReference type="Gene3D" id="2.60.120.430">
    <property type="entry name" value="Galactose-binding lectin"/>
    <property type="match status" value="1"/>
</dbReference>
<dbReference type="InterPro" id="IPR019282">
    <property type="entry name" value="Glycoamylase-like_cons_dom"/>
</dbReference>
<evidence type="ECO:0000313" key="3">
    <source>
        <dbReference type="EMBL" id="ACB74414.1"/>
    </source>
</evidence>
<feature type="domain" description="Fibronectin type-III" evidence="2">
    <location>
        <begin position="214"/>
        <end position="307"/>
    </location>
</feature>
<reference evidence="3 4" key="1">
    <citation type="journal article" date="2011" name="J. Bacteriol.">
        <title>Genome sequence of the verrucomicrobium Opitutus terrae PB90-1, an abundant inhabitant of rice paddy soil ecosystems.</title>
        <authorList>
            <person name="van Passel M.W."/>
            <person name="Kant R."/>
            <person name="Palva A."/>
            <person name="Copeland A."/>
            <person name="Lucas S."/>
            <person name="Lapidus A."/>
            <person name="Glavina del Rio T."/>
            <person name="Pitluck S."/>
            <person name="Goltsman E."/>
            <person name="Clum A."/>
            <person name="Sun H."/>
            <person name="Schmutz J."/>
            <person name="Larimer F.W."/>
            <person name="Land M.L."/>
            <person name="Hauser L."/>
            <person name="Kyrpides N."/>
            <person name="Mikhailova N."/>
            <person name="Richardson P.P."/>
            <person name="Janssen P.H."/>
            <person name="de Vos W.M."/>
            <person name="Smidt H."/>
        </authorList>
    </citation>
    <scope>NUCLEOTIDE SEQUENCE [LARGE SCALE GENOMIC DNA]</scope>
    <source>
        <strain evidence="4">DSM 11246 / JCM 15787 / PB90-1</strain>
    </source>
</reference>
<dbReference type="eggNOG" id="COG4733">
    <property type="taxonomic scope" value="Bacteria"/>
</dbReference>